<dbReference type="InterPro" id="IPR013098">
    <property type="entry name" value="Ig_I-set"/>
</dbReference>
<keyword evidence="11" id="KW-1185">Reference proteome</keyword>
<keyword evidence="4" id="KW-0472">Membrane</keyword>
<keyword evidence="2 8" id="KW-0732">Signal</keyword>
<keyword evidence="3" id="KW-0677">Repeat</keyword>
<keyword evidence="5" id="KW-1015">Disulfide bond</keyword>
<dbReference type="EMBL" id="DS469583">
    <property type="protein sequence ID" value="EDO40996.1"/>
    <property type="molecule type" value="Genomic_DNA"/>
</dbReference>
<evidence type="ECO:0000256" key="3">
    <source>
        <dbReference type="ARBA" id="ARBA00022737"/>
    </source>
</evidence>
<feature type="non-terminal residue" evidence="10">
    <location>
        <position position="1"/>
    </location>
</feature>
<reference evidence="10 11" key="1">
    <citation type="journal article" date="2007" name="Science">
        <title>Sea anemone genome reveals ancestral eumetazoan gene repertoire and genomic organization.</title>
        <authorList>
            <person name="Putnam N.H."/>
            <person name="Srivastava M."/>
            <person name="Hellsten U."/>
            <person name="Dirks B."/>
            <person name="Chapman J."/>
            <person name="Salamov A."/>
            <person name="Terry A."/>
            <person name="Shapiro H."/>
            <person name="Lindquist E."/>
            <person name="Kapitonov V.V."/>
            <person name="Jurka J."/>
            <person name="Genikhovich G."/>
            <person name="Grigoriev I.V."/>
            <person name="Lucas S.M."/>
            <person name="Steele R.E."/>
            <person name="Finnerty J.R."/>
            <person name="Technau U."/>
            <person name="Martindale M.Q."/>
            <person name="Rokhsar D.S."/>
        </authorList>
    </citation>
    <scope>NUCLEOTIDE SEQUENCE [LARGE SCALE GENOMIC DNA]</scope>
    <source>
        <strain evidence="11">CH2 X CH6</strain>
    </source>
</reference>
<dbReference type="PANTHER" id="PTHR45080">
    <property type="entry name" value="CONTACTIN 5"/>
    <property type="match status" value="1"/>
</dbReference>
<evidence type="ECO:0000256" key="6">
    <source>
        <dbReference type="ARBA" id="ARBA00023180"/>
    </source>
</evidence>
<evidence type="ECO:0000313" key="11">
    <source>
        <dbReference type="Proteomes" id="UP000001593"/>
    </source>
</evidence>
<dbReference type="FunFam" id="2.60.40.10:FF:000189">
    <property type="entry name" value="Neogenin isoform 3"/>
    <property type="match status" value="1"/>
</dbReference>
<dbReference type="PROSITE" id="PS50835">
    <property type="entry name" value="IG_LIKE"/>
    <property type="match status" value="3"/>
</dbReference>
<dbReference type="InterPro" id="IPR013783">
    <property type="entry name" value="Ig-like_fold"/>
</dbReference>
<evidence type="ECO:0000256" key="8">
    <source>
        <dbReference type="SAM" id="SignalP"/>
    </source>
</evidence>
<dbReference type="Gene3D" id="2.60.40.10">
    <property type="entry name" value="Immunoglobulins"/>
    <property type="match status" value="3"/>
</dbReference>
<accession>A7S5L2</accession>
<dbReference type="Proteomes" id="UP000001593">
    <property type="component" value="Unassembled WGS sequence"/>
</dbReference>
<dbReference type="InParanoid" id="A7S5L2"/>
<comment type="subcellular location">
    <subcellularLocation>
        <location evidence="1">Membrane</location>
    </subcellularLocation>
</comment>
<protein>
    <recommendedName>
        <fullName evidence="9">Ig-like domain-containing protein</fullName>
    </recommendedName>
</protein>
<feature type="domain" description="Ig-like" evidence="9">
    <location>
        <begin position="210"/>
        <end position="295"/>
    </location>
</feature>
<keyword evidence="7" id="KW-0393">Immunoglobulin domain</keyword>
<dbReference type="eggNOG" id="KOG4221">
    <property type="taxonomic scope" value="Eukaryota"/>
</dbReference>
<dbReference type="FunFam" id="2.60.40.10:FF:000004">
    <property type="entry name" value="DCC isoform 1"/>
    <property type="match status" value="2"/>
</dbReference>
<feature type="domain" description="Ig-like" evidence="9">
    <location>
        <begin position="17"/>
        <end position="103"/>
    </location>
</feature>
<proteinExistence type="predicted"/>
<dbReference type="SMART" id="SM00409">
    <property type="entry name" value="IG"/>
    <property type="match status" value="3"/>
</dbReference>
<dbReference type="SUPFAM" id="SSF48726">
    <property type="entry name" value="Immunoglobulin"/>
    <property type="match status" value="3"/>
</dbReference>
<evidence type="ECO:0000256" key="4">
    <source>
        <dbReference type="ARBA" id="ARBA00023136"/>
    </source>
</evidence>
<feature type="non-terminal residue" evidence="10">
    <location>
        <position position="298"/>
    </location>
</feature>
<dbReference type="PANTHER" id="PTHR45080:SF8">
    <property type="entry name" value="IG-LIKE DOMAIN-CONTAINING PROTEIN"/>
    <property type="match status" value="1"/>
</dbReference>
<evidence type="ECO:0000256" key="2">
    <source>
        <dbReference type="ARBA" id="ARBA00022729"/>
    </source>
</evidence>
<evidence type="ECO:0000256" key="1">
    <source>
        <dbReference type="ARBA" id="ARBA00004370"/>
    </source>
</evidence>
<dbReference type="HOGENOM" id="CLU_018612_0_0_1"/>
<feature type="signal peptide" evidence="8">
    <location>
        <begin position="1"/>
        <end position="15"/>
    </location>
</feature>
<sequence>LVSFFLFSTVTSSQLAPFFLEEPSDIVVKKNRQALLKCRAGGLPSPRISWRHNGNDLNLAGDKRRKILPDGSLLFITIEHTKSSKPDEGNYQCVASSQVNNLDYEIRSRIVKLQVAGEADFVVTPPSRVVAIKGKHTVLECAVKGSPKPVVKWYKNGQIVTYDSRVTIIGESNLEIMQVVPSDAGTYKCEATSSGSQPVSAETRLKVNYPPVFIKRLRDHNAYTGSVVTFNCTADGNPKPNVYWSKNGYKIGSTDFTKVGDGFLKVEDLLPSDMGMYQCFATNSLGSIQASAELSVYK</sequence>
<organism evidence="10 11">
    <name type="scientific">Nematostella vectensis</name>
    <name type="common">Starlet sea anemone</name>
    <dbReference type="NCBI Taxonomy" id="45351"/>
    <lineage>
        <taxon>Eukaryota</taxon>
        <taxon>Metazoa</taxon>
        <taxon>Cnidaria</taxon>
        <taxon>Anthozoa</taxon>
        <taxon>Hexacorallia</taxon>
        <taxon>Actiniaria</taxon>
        <taxon>Edwardsiidae</taxon>
        <taxon>Nematostella</taxon>
    </lineage>
</organism>
<dbReference type="InterPro" id="IPR036179">
    <property type="entry name" value="Ig-like_dom_sf"/>
</dbReference>
<evidence type="ECO:0000256" key="7">
    <source>
        <dbReference type="ARBA" id="ARBA00023319"/>
    </source>
</evidence>
<feature type="domain" description="Ig-like" evidence="9">
    <location>
        <begin position="119"/>
        <end position="200"/>
    </location>
</feature>
<dbReference type="AlphaFoldDB" id="A7S5L2"/>
<dbReference type="GO" id="GO:0016020">
    <property type="term" value="C:membrane"/>
    <property type="evidence" value="ECO:0007669"/>
    <property type="project" value="UniProtKB-SubCell"/>
</dbReference>
<dbReference type="OMA" id="CHAPRAN"/>
<evidence type="ECO:0000259" key="9">
    <source>
        <dbReference type="PROSITE" id="PS50835"/>
    </source>
</evidence>
<dbReference type="STRING" id="45351.A7S5L2"/>
<dbReference type="InterPro" id="IPR003599">
    <property type="entry name" value="Ig_sub"/>
</dbReference>
<dbReference type="Pfam" id="PF07679">
    <property type="entry name" value="I-set"/>
    <property type="match status" value="3"/>
</dbReference>
<keyword evidence="6" id="KW-0325">Glycoprotein</keyword>
<gene>
    <name evidence="10" type="ORF">NEMVEDRAFT_v1g105427</name>
</gene>
<name>A7S5L2_NEMVE</name>
<evidence type="ECO:0000256" key="5">
    <source>
        <dbReference type="ARBA" id="ARBA00023157"/>
    </source>
</evidence>
<dbReference type="InterPro" id="IPR003598">
    <property type="entry name" value="Ig_sub2"/>
</dbReference>
<dbReference type="InterPro" id="IPR007110">
    <property type="entry name" value="Ig-like_dom"/>
</dbReference>
<feature type="chain" id="PRO_5012519619" description="Ig-like domain-containing protein" evidence="8">
    <location>
        <begin position="16"/>
        <end position="298"/>
    </location>
</feature>
<dbReference type="InterPro" id="IPR050958">
    <property type="entry name" value="Cell_Adh-Cytoskel_Orgn"/>
</dbReference>
<dbReference type="SMART" id="SM00408">
    <property type="entry name" value="IGc2"/>
    <property type="match status" value="3"/>
</dbReference>
<evidence type="ECO:0000313" key="10">
    <source>
        <dbReference type="EMBL" id="EDO40996.1"/>
    </source>
</evidence>